<dbReference type="Proteomes" id="UP000248349">
    <property type="component" value="Unassembled WGS sequence"/>
</dbReference>
<dbReference type="STRING" id="1450539.A0A318ZI88"/>
<protein>
    <recommendedName>
        <fullName evidence="1">Heterokaryon incompatibility domain-containing protein</fullName>
    </recommendedName>
</protein>
<dbReference type="OrthoDB" id="2157530at2759"/>
<evidence type="ECO:0000313" key="2">
    <source>
        <dbReference type="EMBL" id="PYH46487.1"/>
    </source>
</evidence>
<dbReference type="EMBL" id="KZ821227">
    <property type="protein sequence ID" value="PYH46487.1"/>
    <property type="molecule type" value="Genomic_DNA"/>
</dbReference>
<sequence>MGRINPAIPPNDPHTPRWLLDLEEWRIHPYTSIPAATLEAHGYGVVSYTWGYIVATPGQPAPNPPAGLLWDVPTVSAWPLSRAREVMQTIGTRYVWWDWMCVPQRGEGLRPLSRELEVVQAEEIGKQMHIYGNATKSIIWLHSTNWTTTPASAMQELLHLRLYYDEDTAPDPNTTPTSLQNHANHIAAQLALAHEQEHWTRSGWTLQEGVLLHETDLIDGRGARLTDLTSPGYFLGDHATVADLTIPVTRLAFELAIAYFMQSQGYEPDVGAP</sequence>
<evidence type="ECO:0000313" key="3">
    <source>
        <dbReference type="Proteomes" id="UP000248349"/>
    </source>
</evidence>
<feature type="non-terminal residue" evidence="2">
    <location>
        <position position="273"/>
    </location>
</feature>
<evidence type="ECO:0000259" key="1">
    <source>
        <dbReference type="Pfam" id="PF06985"/>
    </source>
</evidence>
<gene>
    <name evidence="2" type="ORF">BP01DRAFT_293944</name>
</gene>
<keyword evidence="3" id="KW-1185">Reference proteome</keyword>
<dbReference type="Pfam" id="PF06985">
    <property type="entry name" value="HET"/>
    <property type="match status" value="1"/>
</dbReference>
<accession>A0A318ZI88</accession>
<feature type="domain" description="Heterokaryon incompatibility" evidence="1">
    <location>
        <begin position="43"/>
        <end position="208"/>
    </location>
</feature>
<organism evidence="2 3">
    <name type="scientific">Aspergillus saccharolyticus JOP 1030-1</name>
    <dbReference type="NCBI Taxonomy" id="1450539"/>
    <lineage>
        <taxon>Eukaryota</taxon>
        <taxon>Fungi</taxon>
        <taxon>Dikarya</taxon>
        <taxon>Ascomycota</taxon>
        <taxon>Pezizomycotina</taxon>
        <taxon>Eurotiomycetes</taxon>
        <taxon>Eurotiomycetidae</taxon>
        <taxon>Eurotiales</taxon>
        <taxon>Aspergillaceae</taxon>
        <taxon>Aspergillus</taxon>
        <taxon>Aspergillus subgen. Circumdati</taxon>
    </lineage>
</organism>
<dbReference type="AlphaFoldDB" id="A0A318ZI88"/>
<name>A0A318ZI88_9EURO</name>
<proteinExistence type="predicted"/>
<dbReference type="GeneID" id="37072977"/>
<dbReference type="RefSeq" id="XP_025432469.1">
    <property type="nucleotide sequence ID" value="XM_025571749.1"/>
</dbReference>
<dbReference type="InterPro" id="IPR010730">
    <property type="entry name" value="HET"/>
</dbReference>
<reference evidence="2 3" key="1">
    <citation type="submission" date="2016-12" db="EMBL/GenBank/DDBJ databases">
        <title>The genomes of Aspergillus section Nigri reveals drivers in fungal speciation.</title>
        <authorList>
            <consortium name="DOE Joint Genome Institute"/>
            <person name="Vesth T.C."/>
            <person name="Nybo J."/>
            <person name="Theobald S."/>
            <person name="Brandl J."/>
            <person name="Frisvad J.C."/>
            <person name="Nielsen K.F."/>
            <person name="Lyhne E.K."/>
            <person name="Kogle M.E."/>
            <person name="Kuo A."/>
            <person name="Riley R."/>
            <person name="Clum A."/>
            <person name="Nolan M."/>
            <person name="Lipzen A."/>
            <person name="Salamov A."/>
            <person name="Henrissat B."/>
            <person name="Wiebenga A."/>
            <person name="De Vries R.P."/>
            <person name="Grigoriev I.V."/>
            <person name="Mortensen U.H."/>
            <person name="Andersen M.R."/>
            <person name="Baker S.E."/>
        </authorList>
    </citation>
    <scope>NUCLEOTIDE SEQUENCE [LARGE SCALE GENOMIC DNA]</scope>
    <source>
        <strain evidence="2 3">JOP 1030-1</strain>
    </source>
</reference>